<dbReference type="InterPro" id="IPR019587">
    <property type="entry name" value="Polyketide_cyclase/dehydratase"/>
</dbReference>
<dbReference type="EMBL" id="SLWS01000005">
    <property type="protein sequence ID" value="TCO58324.1"/>
    <property type="molecule type" value="Genomic_DNA"/>
</dbReference>
<gene>
    <name evidence="1" type="ORF">EV192_105389</name>
</gene>
<keyword evidence="2" id="KW-1185">Reference proteome</keyword>
<reference evidence="1 2" key="1">
    <citation type="submission" date="2019-03" db="EMBL/GenBank/DDBJ databases">
        <title>Genomic Encyclopedia of Type Strains, Phase IV (KMG-IV): sequencing the most valuable type-strain genomes for metagenomic binning, comparative biology and taxonomic classification.</title>
        <authorList>
            <person name="Goeker M."/>
        </authorList>
    </citation>
    <scope>NUCLEOTIDE SEQUENCE [LARGE SCALE GENOMIC DNA]</scope>
    <source>
        <strain evidence="1 2">DSM 45934</strain>
    </source>
</reference>
<evidence type="ECO:0000313" key="2">
    <source>
        <dbReference type="Proteomes" id="UP000295680"/>
    </source>
</evidence>
<protein>
    <submittedName>
        <fullName evidence="1">Polyketide cyclase/dehydrase/lipid transport protein</fullName>
    </submittedName>
</protein>
<dbReference type="OrthoDB" id="2898773at2"/>
<dbReference type="Proteomes" id="UP000295680">
    <property type="component" value="Unassembled WGS sequence"/>
</dbReference>
<name>A0A4R2JGZ6_9PSEU</name>
<dbReference type="RefSeq" id="WP_132118997.1">
    <property type="nucleotide sequence ID" value="NZ_SLWS01000005.1"/>
</dbReference>
<dbReference type="Pfam" id="PF10604">
    <property type="entry name" value="Polyketide_cyc2"/>
    <property type="match status" value="1"/>
</dbReference>
<accession>A0A4R2JGZ6</accession>
<dbReference type="Gene3D" id="3.30.530.20">
    <property type="match status" value="1"/>
</dbReference>
<comment type="caution">
    <text evidence="1">The sequence shown here is derived from an EMBL/GenBank/DDBJ whole genome shotgun (WGS) entry which is preliminary data.</text>
</comment>
<sequence>MTVDVHPAVLIHRPPADVAAFMFDPRHDLEWTGGITSSTPAQPGPLVEGATVERTAKFLGRTFVYGYVVTAHEPDRLVEMTVDRPFPMVVRYELAADPEGTRVSIHASGGPGRFFGWLTPLLTRQVRKNITDDLERLRACLESPAGRAETQ</sequence>
<dbReference type="AlphaFoldDB" id="A0A4R2JGZ6"/>
<dbReference type="SUPFAM" id="SSF55961">
    <property type="entry name" value="Bet v1-like"/>
    <property type="match status" value="1"/>
</dbReference>
<organism evidence="1 2">
    <name type="scientific">Actinocrispum wychmicini</name>
    <dbReference type="NCBI Taxonomy" id="1213861"/>
    <lineage>
        <taxon>Bacteria</taxon>
        <taxon>Bacillati</taxon>
        <taxon>Actinomycetota</taxon>
        <taxon>Actinomycetes</taxon>
        <taxon>Pseudonocardiales</taxon>
        <taxon>Pseudonocardiaceae</taxon>
        <taxon>Actinocrispum</taxon>
    </lineage>
</organism>
<evidence type="ECO:0000313" key="1">
    <source>
        <dbReference type="EMBL" id="TCO58324.1"/>
    </source>
</evidence>
<dbReference type="InterPro" id="IPR023393">
    <property type="entry name" value="START-like_dom_sf"/>
</dbReference>
<proteinExistence type="predicted"/>